<feature type="domain" description="DUF4371" evidence="1">
    <location>
        <begin position="25"/>
        <end position="138"/>
    </location>
</feature>
<gene>
    <name evidence="3" type="primary">LOC101861369</name>
</gene>
<dbReference type="SUPFAM" id="SSF53098">
    <property type="entry name" value="Ribonuclease H-like"/>
    <property type="match status" value="1"/>
</dbReference>
<protein>
    <submittedName>
        <fullName evidence="3">52 kDa repressor of the inhibitor of the protein kinase-like</fullName>
    </submittedName>
</protein>
<organism evidence="2 3">
    <name type="scientific">Aplysia californica</name>
    <name type="common">California sea hare</name>
    <dbReference type="NCBI Taxonomy" id="6500"/>
    <lineage>
        <taxon>Eukaryota</taxon>
        <taxon>Metazoa</taxon>
        <taxon>Spiralia</taxon>
        <taxon>Lophotrochozoa</taxon>
        <taxon>Mollusca</taxon>
        <taxon>Gastropoda</taxon>
        <taxon>Heterobranchia</taxon>
        <taxon>Euthyneura</taxon>
        <taxon>Tectipleura</taxon>
        <taxon>Aplysiida</taxon>
        <taxon>Aplysioidea</taxon>
        <taxon>Aplysiidae</taxon>
        <taxon>Aplysia</taxon>
    </lineage>
</organism>
<keyword evidence="2" id="KW-1185">Reference proteome</keyword>
<dbReference type="PANTHER" id="PTHR45749:SF23">
    <property type="entry name" value="ZINC FINGER MYM-TYPE PROTEIN 1-LIKE"/>
    <property type="match status" value="1"/>
</dbReference>
<evidence type="ECO:0000313" key="3">
    <source>
        <dbReference type="RefSeq" id="XP_012939138.1"/>
    </source>
</evidence>
<dbReference type="Proteomes" id="UP000694888">
    <property type="component" value="Unplaced"/>
</dbReference>
<dbReference type="InterPro" id="IPR012337">
    <property type="entry name" value="RNaseH-like_sf"/>
</dbReference>
<proteinExistence type="predicted"/>
<dbReference type="InterPro" id="IPR025398">
    <property type="entry name" value="DUF4371"/>
</dbReference>
<dbReference type="GeneID" id="101861369"/>
<evidence type="ECO:0000259" key="1">
    <source>
        <dbReference type="Pfam" id="PF14291"/>
    </source>
</evidence>
<dbReference type="Pfam" id="PF14291">
    <property type="entry name" value="DUF4371"/>
    <property type="match status" value="1"/>
</dbReference>
<reference evidence="3" key="1">
    <citation type="submission" date="2025-08" db="UniProtKB">
        <authorList>
            <consortium name="RefSeq"/>
        </authorList>
    </citation>
    <scope>IDENTIFICATION</scope>
</reference>
<dbReference type="RefSeq" id="XP_012939138.1">
    <property type="nucleotide sequence ID" value="XM_013083684.1"/>
</dbReference>
<evidence type="ECO:0000313" key="2">
    <source>
        <dbReference type="Proteomes" id="UP000694888"/>
    </source>
</evidence>
<name>A0ABM1A1W1_APLCA</name>
<accession>A0ABM1A1W1</accession>
<sequence length="165" mass="18299">MATFDLFLADHIARNGNKGRRHASYLSSTIFDEFVEVLTAQVRSVIIEEVKEAKYYSMSVDSTPDITHTDQLTFILRYINKAGLPVERFIAFIPIEAHDTESLTSEILTALDKFGMELRNCCGQSYDNASNMAGCLSGVQARIKEMNPKASFVPCSAHSLNLVGV</sequence>
<dbReference type="PANTHER" id="PTHR45749">
    <property type="match status" value="1"/>
</dbReference>